<evidence type="ECO:0000313" key="9">
    <source>
        <dbReference type="EMBL" id="MCD2519690.1"/>
    </source>
</evidence>
<evidence type="ECO:0000256" key="4">
    <source>
        <dbReference type="ARBA" id="ARBA00022729"/>
    </source>
</evidence>
<evidence type="ECO:0000313" key="10">
    <source>
        <dbReference type="Proteomes" id="UP001179361"/>
    </source>
</evidence>
<dbReference type="PANTHER" id="PTHR12147:SF56">
    <property type="entry name" value="AMINOPEPTIDASE YDR415C-RELATED"/>
    <property type="match status" value="1"/>
</dbReference>
<dbReference type="SUPFAM" id="SSF53187">
    <property type="entry name" value="Zn-dependent exopeptidases"/>
    <property type="match status" value="1"/>
</dbReference>
<proteinExistence type="predicted"/>
<dbReference type="InterPro" id="IPR012189">
    <property type="entry name" value="Pept_M28E_Ap1"/>
</dbReference>
<comment type="caution">
    <text evidence="9">The sequence shown here is derived from an EMBL/GenBank/DDBJ whole genome shotgun (WGS) entry which is preliminary data.</text>
</comment>
<evidence type="ECO:0000256" key="1">
    <source>
        <dbReference type="ARBA" id="ARBA00022438"/>
    </source>
</evidence>
<accession>A0ABS8QD55</accession>
<dbReference type="Gene3D" id="3.40.630.10">
    <property type="entry name" value="Zn peptidases"/>
    <property type="match status" value="1"/>
</dbReference>
<reference evidence="9" key="1">
    <citation type="submission" date="2021-11" db="EMBL/GenBank/DDBJ databases">
        <title>The complete genome of Massilia sp sp. G4R7.</title>
        <authorList>
            <person name="Liu L."/>
            <person name="Yue J."/>
            <person name="Yuan J."/>
            <person name="Yang F."/>
            <person name="Li L."/>
        </authorList>
    </citation>
    <scope>NUCLEOTIDE SEQUENCE</scope>
    <source>
        <strain evidence="9">G4R7</strain>
    </source>
</reference>
<evidence type="ECO:0000256" key="5">
    <source>
        <dbReference type="ARBA" id="ARBA00022801"/>
    </source>
</evidence>
<dbReference type="InterPro" id="IPR045175">
    <property type="entry name" value="M28_fam"/>
</dbReference>
<feature type="domain" description="Peptidase M28" evidence="8">
    <location>
        <begin position="194"/>
        <end position="390"/>
    </location>
</feature>
<keyword evidence="2" id="KW-0645">Protease</keyword>
<evidence type="ECO:0000256" key="6">
    <source>
        <dbReference type="ARBA" id="ARBA00022833"/>
    </source>
</evidence>
<dbReference type="InterPro" id="IPR007484">
    <property type="entry name" value="Peptidase_M28"/>
</dbReference>
<dbReference type="Pfam" id="PF04389">
    <property type="entry name" value="Peptidase_M28"/>
    <property type="match status" value="1"/>
</dbReference>
<feature type="chain" id="PRO_5046466221" evidence="7">
    <location>
        <begin position="23"/>
        <end position="405"/>
    </location>
</feature>
<dbReference type="PIRSF" id="PIRSF036685">
    <property type="entry name" value="BacLeuNPeptidase"/>
    <property type="match status" value="1"/>
</dbReference>
<dbReference type="EMBL" id="JAJNOC010000021">
    <property type="protein sequence ID" value="MCD2519690.1"/>
    <property type="molecule type" value="Genomic_DNA"/>
</dbReference>
<sequence>MRPGLLKLCLCSVLCLSLGANAAASKKRRAWITIGDVAFQKVRPQVPDAVPIASRQVRAVGVSEKVHAVVVDEGRIAAVAGAIHQHLGQCGGFMVHASEAEARAALALRRGAVALPAYGIDQRQVVEPILASMQDKPIEATILALSAFTNRYYTSPSGVEAANWLLSAWREIAAGREDISVGLVTHKSYPQPSVTLTIAGTDLADEKVVVGAHLDSILNFRMSDTARAPGADDDASGVASMTEALRALVASGYRPRRTIQLFAYAAEEVGLRGSQEIARQFKAAGQKVAGVLQLDMTNYKGAASDIYLITDYTSSEQNAFIAQLAASYLPELTVGYDRCGYGCSDHASLDAQGYPVSMPFEASMARDNPAIHTARDTYENSGGQAAHALKFARLAAAYLVELSGG</sequence>
<keyword evidence="4 7" id="KW-0732">Signal</keyword>
<evidence type="ECO:0000256" key="3">
    <source>
        <dbReference type="ARBA" id="ARBA00022723"/>
    </source>
</evidence>
<gene>
    <name evidence="9" type="ORF">LQ564_25625</name>
</gene>
<name>A0ABS8QD55_9BURK</name>
<feature type="signal peptide" evidence="7">
    <location>
        <begin position="1"/>
        <end position="22"/>
    </location>
</feature>
<evidence type="ECO:0000259" key="8">
    <source>
        <dbReference type="Pfam" id="PF04389"/>
    </source>
</evidence>
<evidence type="ECO:0000256" key="2">
    <source>
        <dbReference type="ARBA" id="ARBA00022670"/>
    </source>
</evidence>
<keyword evidence="10" id="KW-1185">Reference proteome</keyword>
<dbReference type="RefSeq" id="WP_231060958.1">
    <property type="nucleotide sequence ID" value="NZ_JAJNOC010000021.1"/>
</dbReference>
<dbReference type="Proteomes" id="UP001179361">
    <property type="component" value="Unassembled WGS sequence"/>
</dbReference>
<keyword evidence="3" id="KW-0479">Metal-binding</keyword>
<dbReference type="PANTHER" id="PTHR12147">
    <property type="entry name" value="METALLOPEPTIDASE M28 FAMILY MEMBER"/>
    <property type="match status" value="1"/>
</dbReference>
<protein>
    <submittedName>
        <fullName evidence="9">M20/M25/M40 family metallo-hydrolase</fullName>
    </submittedName>
</protein>
<keyword evidence="1" id="KW-0031">Aminopeptidase</keyword>
<evidence type="ECO:0000256" key="7">
    <source>
        <dbReference type="SAM" id="SignalP"/>
    </source>
</evidence>
<organism evidence="9 10">
    <name type="scientific">Massilia phyllostachyos</name>
    <dbReference type="NCBI Taxonomy" id="2898585"/>
    <lineage>
        <taxon>Bacteria</taxon>
        <taxon>Pseudomonadati</taxon>
        <taxon>Pseudomonadota</taxon>
        <taxon>Betaproteobacteria</taxon>
        <taxon>Burkholderiales</taxon>
        <taxon>Oxalobacteraceae</taxon>
        <taxon>Telluria group</taxon>
        <taxon>Massilia</taxon>
    </lineage>
</organism>
<keyword evidence="5" id="KW-0378">Hydrolase</keyword>
<keyword evidence="6" id="KW-0862">Zinc</keyword>